<feature type="non-terminal residue" evidence="1">
    <location>
        <position position="1"/>
    </location>
</feature>
<dbReference type="Proteomes" id="UP001233999">
    <property type="component" value="Unassembled WGS sequence"/>
</dbReference>
<dbReference type="AlphaFoldDB" id="A0AAD8ALJ0"/>
<feature type="non-terminal residue" evidence="1">
    <location>
        <position position="49"/>
    </location>
</feature>
<protein>
    <submittedName>
        <fullName evidence="1">Uncharacterized protein</fullName>
    </submittedName>
</protein>
<sequence length="49" mass="5615">KRKKRQIILKYVLCYLGSCKCISSQVSLLWDAVQITSNLPKDTLSKEKS</sequence>
<evidence type="ECO:0000313" key="1">
    <source>
        <dbReference type="EMBL" id="KAJ9600841.1"/>
    </source>
</evidence>
<keyword evidence="2" id="KW-1185">Reference proteome</keyword>
<comment type="caution">
    <text evidence="1">The sequence shown here is derived from an EMBL/GenBank/DDBJ whole genome shotgun (WGS) entry which is preliminary data.</text>
</comment>
<proteinExistence type="predicted"/>
<reference evidence="1" key="1">
    <citation type="journal article" date="2023" name="IScience">
        <title>Live-bearing cockroach genome reveals convergent evolutionary mechanisms linked to viviparity in insects and beyond.</title>
        <authorList>
            <person name="Fouks B."/>
            <person name="Harrison M.C."/>
            <person name="Mikhailova A.A."/>
            <person name="Marchal E."/>
            <person name="English S."/>
            <person name="Carruthers M."/>
            <person name="Jennings E.C."/>
            <person name="Chiamaka E.L."/>
            <person name="Frigard R.A."/>
            <person name="Pippel M."/>
            <person name="Attardo G.M."/>
            <person name="Benoit J.B."/>
            <person name="Bornberg-Bauer E."/>
            <person name="Tobe S.S."/>
        </authorList>
    </citation>
    <scope>NUCLEOTIDE SEQUENCE</scope>
    <source>
        <strain evidence="1">Stay&amp;Tobe</strain>
    </source>
</reference>
<reference evidence="1" key="2">
    <citation type="submission" date="2023-05" db="EMBL/GenBank/DDBJ databases">
        <authorList>
            <person name="Fouks B."/>
        </authorList>
    </citation>
    <scope>NUCLEOTIDE SEQUENCE</scope>
    <source>
        <strain evidence="1">Stay&amp;Tobe</strain>
        <tissue evidence="1">Testes</tissue>
    </source>
</reference>
<name>A0AAD8ALJ0_DIPPU</name>
<accession>A0AAD8ALJ0</accession>
<gene>
    <name evidence="1" type="ORF">L9F63_001003</name>
</gene>
<evidence type="ECO:0000313" key="2">
    <source>
        <dbReference type="Proteomes" id="UP001233999"/>
    </source>
</evidence>
<dbReference type="EMBL" id="JASPKZ010000044">
    <property type="protein sequence ID" value="KAJ9600841.1"/>
    <property type="molecule type" value="Genomic_DNA"/>
</dbReference>
<organism evidence="1 2">
    <name type="scientific">Diploptera punctata</name>
    <name type="common">Pacific beetle cockroach</name>
    <dbReference type="NCBI Taxonomy" id="6984"/>
    <lineage>
        <taxon>Eukaryota</taxon>
        <taxon>Metazoa</taxon>
        <taxon>Ecdysozoa</taxon>
        <taxon>Arthropoda</taxon>
        <taxon>Hexapoda</taxon>
        <taxon>Insecta</taxon>
        <taxon>Pterygota</taxon>
        <taxon>Neoptera</taxon>
        <taxon>Polyneoptera</taxon>
        <taxon>Dictyoptera</taxon>
        <taxon>Blattodea</taxon>
        <taxon>Blaberoidea</taxon>
        <taxon>Blaberidae</taxon>
        <taxon>Diplopterinae</taxon>
        <taxon>Diploptera</taxon>
    </lineage>
</organism>